<dbReference type="GO" id="GO:0004252">
    <property type="term" value="F:serine-type endopeptidase activity"/>
    <property type="evidence" value="ECO:0007669"/>
    <property type="project" value="UniProtKB-UniRule"/>
</dbReference>
<keyword evidence="2 5" id="KW-0645">Protease</keyword>
<dbReference type="InterPro" id="IPR050131">
    <property type="entry name" value="Peptidase_S8_subtilisin-like"/>
</dbReference>
<dbReference type="OrthoDB" id="206201at2759"/>
<keyword evidence="4 5" id="KW-0720">Serine protease</keyword>
<keyword evidence="3 5" id="KW-0378">Hydrolase</keyword>
<keyword evidence="9" id="KW-1185">Reference proteome</keyword>
<comment type="caution">
    <text evidence="8">The sequence shown here is derived from an EMBL/GenBank/DDBJ whole genome shotgun (WGS) entry which is preliminary data.</text>
</comment>
<feature type="active site" description="Charge relay system" evidence="5">
    <location>
        <position position="445"/>
    </location>
</feature>
<proteinExistence type="inferred from homology"/>
<dbReference type="PROSITE" id="PS00138">
    <property type="entry name" value="SUBTILASE_SER"/>
    <property type="match status" value="1"/>
</dbReference>
<protein>
    <recommendedName>
        <fullName evidence="7">Peptidase S8/S53 domain-containing protein</fullName>
    </recommendedName>
</protein>
<name>A0A8H4IQG6_9PEZI</name>
<dbReference type="SUPFAM" id="SSF48452">
    <property type="entry name" value="TPR-like"/>
    <property type="match status" value="1"/>
</dbReference>
<evidence type="ECO:0000256" key="3">
    <source>
        <dbReference type="ARBA" id="ARBA00022801"/>
    </source>
</evidence>
<reference evidence="8" key="1">
    <citation type="submission" date="2020-04" db="EMBL/GenBank/DDBJ databases">
        <title>Genome Assembly and Annotation of Botryosphaeria dothidea sdau 11-99, a Latent Pathogen of Apple Fruit Ring Rot in China.</title>
        <authorList>
            <person name="Yu C."/>
            <person name="Diao Y."/>
            <person name="Lu Q."/>
            <person name="Zhao J."/>
            <person name="Cui S."/>
            <person name="Peng C."/>
            <person name="He B."/>
            <person name="Liu H."/>
        </authorList>
    </citation>
    <scope>NUCLEOTIDE SEQUENCE [LARGE SCALE GENOMIC DNA]</scope>
    <source>
        <strain evidence="8">Sdau11-99</strain>
    </source>
</reference>
<dbReference type="CDD" id="cd00306">
    <property type="entry name" value="Peptidases_S8_S53"/>
    <property type="match status" value="1"/>
</dbReference>
<dbReference type="GO" id="GO:0006508">
    <property type="term" value="P:proteolysis"/>
    <property type="evidence" value="ECO:0007669"/>
    <property type="project" value="UniProtKB-KW"/>
</dbReference>
<dbReference type="Gene3D" id="1.25.40.10">
    <property type="entry name" value="Tetratricopeptide repeat domain"/>
    <property type="match status" value="1"/>
</dbReference>
<comment type="similarity">
    <text evidence="1 5">Belongs to the peptidase S8 family.</text>
</comment>
<dbReference type="Proteomes" id="UP000572817">
    <property type="component" value="Unassembled WGS sequence"/>
</dbReference>
<evidence type="ECO:0000256" key="5">
    <source>
        <dbReference type="PROSITE-ProRule" id="PRU01240"/>
    </source>
</evidence>
<evidence type="ECO:0000256" key="2">
    <source>
        <dbReference type="ARBA" id="ARBA00022670"/>
    </source>
</evidence>
<evidence type="ECO:0000313" key="9">
    <source>
        <dbReference type="Proteomes" id="UP000572817"/>
    </source>
</evidence>
<dbReference type="EMBL" id="WWBZ02000051">
    <property type="protein sequence ID" value="KAF4304582.1"/>
    <property type="molecule type" value="Genomic_DNA"/>
</dbReference>
<dbReference type="Gene3D" id="3.40.50.200">
    <property type="entry name" value="Peptidase S8/S53 domain"/>
    <property type="match status" value="1"/>
</dbReference>
<organism evidence="8 9">
    <name type="scientific">Botryosphaeria dothidea</name>
    <dbReference type="NCBI Taxonomy" id="55169"/>
    <lineage>
        <taxon>Eukaryota</taxon>
        <taxon>Fungi</taxon>
        <taxon>Dikarya</taxon>
        <taxon>Ascomycota</taxon>
        <taxon>Pezizomycotina</taxon>
        <taxon>Dothideomycetes</taxon>
        <taxon>Dothideomycetes incertae sedis</taxon>
        <taxon>Botryosphaeriales</taxon>
        <taxon>Botryosphaeriaceae</taxon>
        <taxon>Botryosphaeria</taxon>
    </lineage>
</organism>
<dbReference type="PANTHER" id="PTHR43806:SF11">
    <property type="entry name" value="CEREVISIN-RELATED"/>
    <property type="match status" value="1"/>
</dbReference>
<evidence type="ECO:0000259" key="7">
    <source>
        <dbReference type="Pfam" id="PF00082"/>
    </source>
</evidence>
<feature type="active site" description="Charge relay system" evidence="5">
    <location>
        <position position="594"/>
    </location>
</feature>
<feature type="region of interest" description="Disordered" evidence="6">
    <location>
        <begin position="289"/>
        <end position="365"/>
    </location>
</feature>
<evidence type="ECO:0000313" key="8">
    <source>
        <dbReference type="EMBL" id="KAF4304582.1"/>
    </source>
</evidence>
<dbReference type="InterPro" id="IPR011990">
    <property type="entry name" value="TPR-like_helical_dom_sf"/>
</dbReference>
<dbReference type="PANTHER" id="PTHR43806">
    <property type="entry name" value="PEPTIDASE S8"/>
    <property type="match status" value="1"/>
</dbReference>
<evidence type="ECO:0000256" key="4">
    <source>
        <dbReference type="ARBA" id="ARBA00022825"/>
    </source>
</evidence>
<evidence type="ECO:0000256" key="1">
    <source>
        <dbReference type="ARBA" id="ARBA00011073"/>
    </source>
</evidence>
<dbReference type="PROSITE" id="PS51892">
    <property type="entry name" value="SUBTILASE"/>
    <property type="match status" value="1"/>
</dbReference>
<feature type="compositionally biased region" description="Basic and acidic residues" evidence="6">
    <location>
        <begin position="289"/>
        <end position="322"/>
    </location>
</feature>
<dbReference type="AlphaFoldDB" id="A0A8H4IQG6"/>
<gene>
    <name evidence="8" type="ORF">GTA08_BOTSDO07945</name>
</gene>
<feature type="active site" description="Charge relay system" evidence="5">
    <location>
        <position position="399"/>
    </location>
</feature>
<sequence length="716" mass="82952">MHYAEAVKIAADIGHENTLDIRDRWAEILQQDKKYNEAIRCNRESLRIREGSSSIGDKDESTMMTHLDLADNYAAVDFYKPAMRHSQKALEITRATKGPVEICQRANKCAVFHFKLGGRLRKDFIIAEAVNISNGALRDAEKALGKGHLQVSTCRYNRGCEFYQLGRRSRDIDKLKEAQTCLKETIRILEAKSSLRKDESTILEDSSKTLHKCETELHELEQRAERELQKKQQAQKELLEKERLEREHLEEEDRRHEEERLEKIREEEERLERERRRKQRLERERLRQERFRQEQREKEQLEKHRRERNRQQRNHDEQESKHPLPSKEGAEIRPRSFSQSSSKSEAAGEHSFTQKKGSASKGVPKHSKNVWFRNLKQTHNLLDKHMGYSKKKVKIAVLDTGVARRKDLRFLGGETAEHVEIMDGRVKRGYDLKNGLPPNEDVDGHGTDCAFLLWRVCPYAYIYPYRILKEKDDGINHQDVANALKDAYKKKKVDIISMSFGWEGDEDQLLEDVLYDADKQEVLLFAATGNNGADIHYPARSRHVFAIDAADHNGVDLPSNPRDDRTERFTALGQNVLSVTKKNALGPERKTGTSFATPIAAATAGLILEFAMQPPLCFEPKVLKRLKTMVGMHKIFNDLFTYRKSNFSPFKHIDITQFEYFKRVTEQDAGGEWYDINSLRYKTASRICESLERDAHSGIGTEMNREVHRRISNAGQ</sequence>
<dbReference type="InterPro" id="IPR015500">
    <property type="entry name" value="Peptidase_S8_subtilisin-rel"/>
</dbReference>
<evidence type="ECO:0000256" key="6">
    <source>
        <dbReference type="SAM" id="MobiDB-lite"/>
    </source>
</evidence>
<dbReference type="InterPro" id="IPR000209">
    <property type="entry name" value="Peptidase_S8/S53_dom"/>
</dbReference>
<dbReference type="InterPro" id="IPR023828">
    <property type="entry name" value="Peptidase_S8_Ser-AS"/>
</dbReference>
<accession>A0A8H4IQG6</accession>
<dbReference type="PRINTS" id="PR00723">
    <property type="entry name" value="SUBTILISIN"/>
</dbReference>
<dbReference type="InterPro" id="IPR036852">
    <property type="entry name" value="Peptidase_S8/S53_dom_sf"/>
</dbReference>
<dbReference type="SUPFAM" id="SSF52743">
    <property type="entry name" value="Subtilisin-like"/>
    <property type="match status" value="1"/>
</dbReference>
<feature type="domain" description="Peptidase S8/S53" evidence="7">
    <location>
        <begin position="391"/>
        <end position="611"/>
    </location>
</feature>
<dbReference type="Pfam" id="PF00082">
    <property type="entry name" value="Peptidase_S8"/>
    <property type="match status" value="1"/>
</dbReference>